<feature type="compositionally biased region" description="Basic and acidic residues" evidence="1">
    <location>
        <begin position="33"/>
        <end position="62"/>
    </location>
</feature>
<gene>
    <name evidence="2" type="ORF">BSTOLATCC_MIC46414</name>
</gene>
<dbReference type="AlphaFoldDB" id="A0AAU9JNC4"/>
<keyword evidence="3" id="KW-1185">Reference proteome</keyword>
<feature type="region of interest" description="Disordered" evidence="1">
    <location>
        <begin position="33"/>
        <end position="79"/>
    </location>
</feature>
<dbReference type="EMBL" id="CAJZBQ010000046">
    <property type="protein sequence ID" value="CAG9328408.1"/>
    <property type="molecule type" value="Genomic_DNA"/>
</dbReference>
<organism evidence="2 3">
    <name type="scientific">Blepharisma stoltei</name>
    <dbReference type="NCBI Taxonomy" id="1481888"/>
    <lineage>
        <taxon>Eukaryota</taxon>
        <taxon>Sar</taxon>
        <taxon>Alveolata</taxon>
        <taxon>Ciliophora</taxon>
        <taxon>Postciliodesmatophora</taxon>
        <taxon>Heterotrichea</taxon>
        <taxon>Heterotrichida</taxon>
        <taxon>Blepharismidae</taxon>
        <taxon>Blepharisma</taxon>
    </lineage>
</organism>
<accession>A0AAU9JNC4</accession>
<feature type="compositionally biased region" description="Acidic residues" evidence="1">
    <location>
        <begin position="63"/>
        <end position="72"/>
    </location>
</feature>
<dbReference type="Proteomes" id="UP001162131">
    <property type="component" value="Unassembled WGS sequence"/>
</dbReference>
<protein>
    <submittedName>
        <fullName evidence="2">Uncharacterized protein</fullName>
    </submittedName>
</protein>
<proteinExistence type="predicted"/>
<comment type="caution">
    <text evidence="2">The sequence shown here is derived from an EMBL/GenBank/DDBJ whole genome shotgun (WGS) entry which is preliminary data.</text>
</comment>
<evidence type="ECO:0000313" key="2">
    <source>
        <dbReference type="EMBL" id="CAG9328408.1"/>
    </source>
</evidence>
<reference evidence="2" key="1">
    <citation type="submission" date="2021-09" db="EMBL/GenBank/DDBJ databases">
        <authorList>
            <consortium name="AG Swart"/>
            <person name="Singh M."/>
            <person name="Singh A."/>
            <person name="Seah K."/>
            <person name="Emmerich C."/>
        </authorList>
    </citation>
    <scope>NUCLEOTIDE SEQUENCE</scope>
    <source>
        <strain evidence="2">ATCC30299</strain>
    </source>
</reference>
<name>A0AAU9JNC4_9CILI</name>
<sequence length="127" mass="14780">MLRQTKRFSVLRARQPEEENGLLGWLEGLLGNKKEQKEGEHEKEEKEAKKDNESEEEKKKSDEEDNSDEDGDGGIMIPIPRGLAGLFYFKTMKKPDRIFLPLQHQWQDPRLCSLRGIKASGFNKFKF</sequence>
<evidence type="ECO:0000313" key="3">
    <source>
        <dbReference type="Proteomes" id="UP001162131"/>
    </source>
</evidence>
<evidence type="ECO:0000256" key="1">
    <source>
        <dbReference type="SAM" id="MobiDB-lite"/>
    </source>
</evidence>